<feature type="binding site" evidence="12">
    <location>
        <begin position="22"/>
        <end position="23"/>
    </location>
    <ligand>
        <name>phosphoenolpyruvate</name>
        <dbReference type="ChEBI" id="CHEBI:58702"/>
    </ligand>
</feature>
<accession>A0ABU3E3K9</accession>
<evidence type="ECO:0000256" key="7">
    <source>
        <dbReference type="ARBA" id="ARBA00022984"/>
    </source>
</evidence>
<keyword evidence="8 12" id="KW-0131">Cell cycle</keyword>
<evidence type="ECO:0000256" key="4">
    <source>
        <dbReference type="ARBA" id="ARBA00022618"/>
    </source>
</evidence>
<organism evidence="14 15">
    <name type="scientific">Autumnicola patrickiae</name>
    <dbReference type="NCBI Taxonomy" id="3075591"/>
    <lineage>
        <taxon>Bacteria</taxon>
        <taxon>Pseudomonadati</taxon>
        <taxon>Bacteroidota</taxon>
        <taxon>Flavobacteriia</taxon>
        <taxon>Flavobacteriales</taxon>
        <taxon>Flavobacteriaceae</taxon>
        <taxon>Autumnicola</taxon>
    </lineage>
</organism>
<evidence type="ECO:0000259" key="13">
    <source>
        <dbReference type="Pfam" id="PF00275"/>
    </source>
</evidence>
<comment type="similarity">
    <text evidence="10 12">Belongs to the EPSP synthase family. MurA subfamily.</text>
</comment>
<feature type="active site" description="Proton donor" evidence="12">
    <location>
        <position position="121"/>
    </location>
</feature>
<keyword evidence="6 12" id="KW-0133">Cell shape</keyword>
<evidence type="ECO:0000256" key="3">
    <source>
        <dbReference type="ARBA" id="ARBA00022490"/>
    </source>
</evidence>
<dbReference type="EC" id="2.5.1.7" evidence="12"/>
<proteinExistence type="inferred from homology"/>
<evidence type="ECO:0000256" key="12">
    <source>
        <dbReference type="HAMAP-Rule" id="MF_00111"/>
    </source>
</evidence>
<evidence type="ECO:0000256" key="8">
    <source>
        <dbReference type="ARBA" id="ARBA00023306"/>
    </source>
</evidence>
<keyword evidence="7 12" id="KW-0573">Peptidoglycan synthesis</keyword>
<evidence type="ECO:0000256" key="1">
    <source>
        <dbReference type="ARBA" id="ARBA00004496"/>
    </source>
</evidence>
<dbReference type="EMBL" id="JAVRHM010000013">
    <property type="protein sequence ID" value="MDT0690575.1"/>
    <property type="molecule type" value="Genomic_DNA"/>
</dbReference>
<protein>
    <recommendedName>
        <fullName evidence="12">UDP-N-acetylglucosamine 1-carboxyvinyltransferase</fullName>
        <ecNumber evidence="12">2.5.1.7</ecNumber>
    </recommendedName>
    <alternativeName>
        <fullName evidence="12">Enoylpyruvate transferase</fullName>
    </alternativeName>
    <alternativeName>
        <fullName evidence="12">UDP-N-acetylglucosamine enolpyruvyl transferase</fullName>
        <shortName evidence="12">EPT</shortName>
    </alternativeName>
</protein>
<evidence type="ECO:0000313" key="14">
    <source>
        <dbReference type="EMBL" id="MDT0690575.1"/>
    </source>
</evidence>
<dbReference type="PANTHER" id="PTHR43783:SF1">
    <property type="entry name" value="UDP-N-ACETYLGLUCOSAMINE 1-CARBOXYVINYLTRANSFERASE"/>
    <property type="match status" value="1"/>
</dbReference>
<dbReference type="InterPro" id="IPR036968">
    <property type="entry name" value="Enolpyruvate_Tfrase_sf"/>
</dbReference>
<dbReference type="InterPro" id="IPR001986">
    <property type="entry name" value="Enolpyruvate_Tfrase_dom"/>
</dbReference>
<keyword evidence="15" id="KW-1185">Reference proteome</keyword>
<dbReference type="Gene3D" id="3.65.10.10">
    <property type="entry name" value="Enolpyruvate transferase domain"/>
    <property type="match status" value="2"/>
</dbReference>
<sequence>MGSFQIEGGQPLSGSIQPQGAKNEALQILCAVLLTSEKITIDNIPDILDVNKLIRLLSNLGVKVEKTGKGSYTFQSDDLNLDYLNSEQFKIDGSGLRGSIMIVGPLLARFGKGYIPRPGGDKIGRRRLDTHFDGFIKLGAKFRYNKEERFYGVEAPEDGLKGTYMLLEEASVTGTANIVMAAVLAKGTTTIYNAACEPYLQQLCHMLNSMGAKIGGVGSNLLTIEGVKELGGCEHRILPDMVEIGSWIGLAAMTRSEITIKNVNWKMLGIIPNTFRKIGITIEQQGDDIYIPAHTEGYEVQNFIDGSIMNISDAPWPGFTPDLLSIMLVVATQARGSVLIHQKMFESRLFFVDKLIDMGAKIILCDPHRATVIGHDFKSTLKATTMSSPDIRAGISLLIAALSAKGTSVIHNIEQIDRGYENIDERLKAIGAKIERIA</sequence>
<comment type="caution">
    <text evidence="12">Lacks conserved residue(s) required for the propagation of feature annotation.</text>
</comment>
<comment type="function">
    <text evidence="12">Cell wall formation. Adds enolpyruvyl to UDP-N-acetylglucosamine.</text>
</comment>
<dbReference type="NCBIfam" id="NF006873">
    <property type="entry name" value="PRK09369.1"/>
    <property type="match status" value="1"/>
</dbReference>
<evidence type="ECO:0000256" key="5">
    <source>
        <dbReference type="ARBA" id="ARBA00022679"/>
    </source>
</evidence>
<feature type="binding site" evidence="12">
    <location>
        <position position="344"/>
    </location>
    <ligand>
        <name>UDP-N-acetyl-alpha-D-glucosamine</name>
        <dbReference type="ChEBI" id="CHEBI:57705"/>
    </ligand>
</feature>
<evidence type="ECO:0000256" key="10">
    <source>
        <dbReference type="ARBA" id="ARBA00038367"/>
    </source>
</evidence>
<keyword evidence="4 12" id="KW-0132">Cell division</keyword>
<evidence type="ECO:0000256" key="9">
    <source>
        <dbReference type="ARBA" id="ARBA00023316"/>
    </source>
</evidence>
<dbReference type="PANTHER" id="PTHR43783">
    <property type="entry name" value="UDP-N-ACETYLGLUCOSAMINE 1-CARBOXYVINYLTRANSFERASE"/>
    <property type="match status" value="1"/>
</dbReference>
<feature type="domain" description="Enolpyruvate transferase" evidence="13">
    <location>
        <begin position="7"/>
        <end position="427"/>
    </location>
</feature>
<dbReference type="Proteomes" id="UP001261624">
    <property type="component" value="Unassembled WGS sequence"/>
</dbReference>
<dbReference type="NCBIfam" id="TIGR01072">
    <property type="entry name" value="murA"/>
    <property type="match status" value="1"/>
</dbReference>
<comment type="caution">
    <text evidence="14">The sequence shown here is derived from an EMBL/GenBank/DDBJ whole genome shotgun (WGS) entry which is preliminary data.</text>
</comment>
<dbReference type="InterPro" id="IPR050068">
    <property type="entry name" value="MurA_subfamily"/>
</dbReference>
<dbReference type="GO" id="GO:0008760">
    <property type="term" value="F:UDP-N-acetylglucosamine 1-carboxyvinyltransferase activity"/>
    <property type="evidence" value="ECO:0007669"/>
    <property type="project" value="UniProtKB-EC"/>
</dbReference>
<dbReference type="Pfam" id="PF00275">
    <property type="entry name" value="EPSP_synthase"/>
    <property type="match status" value="1"/>
</dbReference>
<reference evidence="14 15" key="1">
    <citation type="submission" date="2023-09" db="EMBL/GenBank/DDBJ databases">
        <authorList>
            <person name="Rey-Velasco X."/>
        </authorList>
    </citation>
    <scope>NUCLEOTIDE SEQUENCE [LARGE SCALE GENOMIC DNA]</scope>
    <source>
        <strain evidence="14 15">F188</strain>
    </source>
</reference>
<dbReference type="SUPFAM" id="SSF55205">
    <property type="entry name" value="EPT/RTPC-like"/>
    <property type="match status" value="1"/>
</dbReference>
<dbReference type="CDD" id="cd01555">
    <property type="entry name" value="UdpNAET"/>
    <property type="match status" value="1"/>
</dbReference>
<keyword evidence="3 12" id="KW-0963">Cytoplasm</keyword>
<feature type="binding site" evidence="12">
    <location>
        <position position="322"/>
    </location>
    <ligand>
        <name>UDP-N-acetyl-alpha-D-glucosamine</name>
        <dbReference type="ChEBI" id="CHEBI:57705"/>
    </ligand>
</feature>
<feature type="binding site" evidence="12">
    <location>
        <position position="97"/>
    </location>
    <ligand>
        <name>UDP-N-acetyl-alpha-D-glucosamine</name>
        <dbReference type="ChEBI" id="CHEBI:57705"/>
    </ligand>
</feature>
<comment type="catalytic activity">
    <reaction evidence="11 12">
        <text>phosphoenolpyruvate + UDP-N-acetyl-alpha-D-glucosamine = UDP-N-acetyl-3-O-(1-carboxyvinyl)-alpha-D-glucosamine + phosphate</text>
        <dbReference type="Rhea" id="RHEA:18681"/>
        <dbReference type="ChEBI" id="CHEBI:43474"/>
        <dbReference type="ChEBI" id="CHEBI:57705"/>
        <dbReference type="ChEBI" id="CHEBI:58702"/>
        <dbReference type="ChEBI" id="CHEBI:68483"/>
        <dbReference type="EC" id="2.5.1.7"/>
    </reaction>
</comment>
<evidence type="ECO:0000256" key="6">
    <source>
        <dbReference type="ARBA" id="ARBA00022960"/>
    </source>
</evidence>
<dbReference type="HAMAP" id="MF_00111">
    <property type="entry name" value="MurA"/>
    <property type="match status" value="1"/>
</dbReference>
<keyword evidence="5 12" id="KW-0808">Transferase</keyword>
<evidence type="ECO:0000256" key="11">
    <source>
        <dbReference type="ARBA" id="ARBA00047527"/>
    </source>
</evidence>
<dbReference type="InterPro" id="IPR005750">
    <property type="entry name" value="UDP_GlcNAc_COvinyl_MurA"/>
</dbReference>
<keyword evidence="9 12" id="KW-0961">Cell wall biogenesis/degradation</keyword>
<gene>
    <name evidence="12 14" type="primary">murA</name>
    <name evidence="14" type="ORF">RM549_12315</name>
</gene>
<comment type="subcellular location">
    <subcellularLocation>
        <location evidence="1 12">Cytoplasm</location>
    </subcellularLocation>
</comment>
<evidence type="ECO:0000313" key="15">
    <source>
        <dbReference type="Proteomes" id="UP001261624"/>
    </source>
</evidence>
<dbReference type="RefSeq" id="WP_311685265.1">
    <property type="nucleotide sequence ID" value="NZ_JAVRHM010000013.1"/>
</dbReference>
<evidence type="ECO:0000256" key="2">
    <source>
        <dbReference type="ARBA" id="ARBA00004752"/>
    </source>
</evidence>
<dbReference type="InterPro" id="IPR013792">
    <property type="entry name" value="RNA3'P_cycl/enolpyr_Trfase_a/b"/>
</dbReference>
<name>A0ABU3E3K9_9FLAO</name>
<comment type="pathway">
    <text evidence="2 12">Cell wall biogenesis; peptidoglycan biosynthesis.</text>
</comment>